<dbReference type="AlphaFoldDB" id="X1DCK8"/>
<reference evidence="1" key="1">
    <citation type="journal article" date="2014" name="Front. Microbiol.">
        <title>High frequency of phylogenetically diverse reductive dehalogenase-homologous genes in deep subseafloor sedimentary metagenomes.</title>
        <authorList>
            <person name="Kawai M."/>
            <person name="Futagami T."/>
            <person name="Toyoda A."/>
            <person name="Takaki Y."/>
            <person name="Nishi S."/>
            <person name="Hori S."/>
            <person name="Arai W."/>
            <person name="Tsubouchi T."/>
            <person name="Morono Y."/>
            <person name="Uchiyama I."/>
            <person name="Ito T."/>
            <person name="Fujiyama A."/>
            <person name="Inagaki F."/>
            <person name="Takami H."/>
        </authorList>
    </citation>
    <scope>NUCLEOTIDE SEQUENCE</scope>
    <source>
        <strain evidence="1">Expedition CK06-06</strain>
    </source>
</reference>
<accession>X1DCK8</accession>
<evidence type="ECO:0008006" key="2">
    <source>
        <dbReference type="Google" id="ProtNLM"/>
    </source>
</evidence>
<sequence length="169" mass="20500">MIREKMYRKIQNFKRQGYSKTEIITRLGKDPKTVAKYYALDERGFRSYRREHMFRDKSLERYEKDILEVYEKNEFAKLNMSSVYDYLEERRGELPANEQTLRNYVSYLIQTDKLRLKEKLRTYAKVPQLPFGRQMQLDFGQYTCRSGLKIFIFAAVLSASRYKYVIFQD</sequence>
<dbReference type="EMBL" id="BART01020940">
    <property type="protein sequence ID" value="GAG94166.1"/>
    <property type="molecule type" value="Genomic_DNA"/>
</dbReference>
<proteinExistence type="predicted"/>
<evidence type="ECO:0000313" key="1">
    <source>
        <dbReference type="EMBL" id="GAG94166.1"/>
    </source>
</evidence>
<feature type="non-terminal residue" evidence="1">
    <location>
        <position position="169"/>
    </location>
</feature>
<organism evidence="1">
    <name type="scientific">marine sediment metagenome</name>
    <dbReference type="NCBI Taxonomy" id="412755"/>
    <lineage>
        <taxon>unclassified sequences</taxon>
        <taxon>metagenomes</taxon>
        <taxon>ecological metagenomes</taxon>
    </lineage>
</organism>
<comment type="caution">
    <text evidence="1">The sequence shown here is derived from an EMBL/GenBank/DDBJ whole genome shotgun (WGS) entry which is preliminary data.</text>
</comment>
<name>X1DCK8_9ZZZZ</name>
<gene>
    <name evidence="1" type="ORF">S01H4_38777</name>
</gene>
<protein>
    <recommendedName>
        <fullName evidence="2">Transposase</fullName>
    </recommendedName>
</protein>